<sequence>MIPDDLRVVNLGLPKSGTTTLGEALKRAGMRVADWKIRPGQSSRRGFVGKLMYQGWFDSGDPLHYLTDFNAFTEIEVVRDGKNLWPQTDWALLAAIRALYPGAKFILSHRDPAKHADSMRRWSNLGKRRLPIHAVPGLPEGYGKKPGELERWIEGHTAFCRQVFAGAEDFMEYDVEDPEAQAKIAAFLGIELPWWGTANRNENHPGEGEA</sequence>
<dbReference type="EMBL" id="BMGI01000004">
    <property type="protein sequence ID" value="GGD41364.1"/>
    <property type="molecule type" value="Genomic_DNA"/>
</dbReference>
<comment type="caution">
    <text evidence="1">The sequence shown here is derived from an EMBL/GenBank/DDBJ whole genome shotgun (WGS) entry which is preliminary data.</text>
</comment>
<proteinExistence type="predicted"/>
<dbReference type="Pfam" id="PF17784">
    <property type="entry name" value="Sulfotransfer_4"/>
    <property type="match status" value="1"/>
</dbReference>
<dbReference type="RefSeq" id="WP_188528522.1">
    <property type="nucleotide sequence ID" value="NZ_BMGI01000004.1"/>
</dbReference>
<reference evidence="2" key="1">
    <citation type="journal article" date="2019" name="Int. J. Syst. Evol. Microbiol.">
        <title>The Global Catalogue of Microorganisms (GCM) 10K type strain sequencing project: providing services to taxonomists for standard genome sequencing and annotation.</title>
        <authorList>
            <consortium name="The Broad Institute Genomics Platform"/>
            <consortium name="The Broad Institute Genome Sequencing Center for Infectious Disease"/>
            <person name="Wu L."/>
            <person name="Ma J."/>
        </authorList>
    </citation>
    <scope>NUCLEOTIDE SEQUENCE [LARGE SCALE GENOMIC DNA]</scope>
    <source>
        <strain evidence="2">CGMCC 1.12922</strain>
    </source>
</reference>
<dbReference type="InterPro" id="IPR040632">
    <property type="entry name" value="Sulfotransfer_4"/>
</dbReference>
<evidence type="ECO:0000313" key="2">
    <source>
        <dbReference type="Proteomes" id="UP000617355"/>
    </source>
</evidence>
<gene>
    <name evidence="1" type="ORF">GCM10011358_26520</name>
</gene>
<dbReference type="PANTHER" id="PTHR36978:SF4">
    <property type="entry name" value="P-LOOP CONTAINING NUCLEOSIDE TRIPHOSPHATE HYDROLASE PROTEIN"/>
    <property type="match status" value="1"/>
</dbReference>
<organism evidence="1 2">
    <name type="scientific">Sinisalibacter lacisalsi</name>
    <dbReference type="NCBI Taxonomy" id="1526570"/>
    <lineage>
        <taxon>Bacteria</taxon>
        <taxon>Pseudomonadati</taxon>
        <taxon>Pseudomonadota</taxon>
        <taxon>Alphaproteobacteria</taxon>
        <taxon>Rhodobacterales</taxon>
        <taxon>Roseobacteraceae</taxon>
        <taxon>Sinisalibacter</taxon>
    </lineage>
</organism>
<protein>
    <recommendedName>
        <fullName evidence="3">Sulfotransferase family protein</fullName>
    </recommendedName>
</protein>
<accession>A0ABQ1QTD2</accession>
<dbReference type="Gene3D" id="3.40.50.300">
    <property type="entry name" value="P-loop containing nucleotide triphosphate hydrolases"/>
    <property type="match status" value="1"/>
</dbReference>
<dbReference type="Proteomes" id="UP000617355">
    <property type="component" value="Unassembled WGS sequence"/>
</dbReference>
<dbReference type="PANTHER" id="PTHR36978">
    <property type="entry name" value="P-LOOP CONTAINING NUCLEOTIDE TRIPHOSPHATE HYDROLASE"/>
    <property type="match status" value="1"/>
</dbReference>
<keyword evidence="2" id="KW-1185">Reference proteome</keyword>
<dbReference type="InterPro" id="IPR027417">
    <property type="entry name" value="P-loop_NTPase"/>
</dbReference>
<name>A0ABQ1QTD2_9RHOB</name>
<dbReference type="SUPFAM" id="SSF52540">
    <property type="entry name" value="P-loop containing nucleoside triphosphate hydrolases"/>
    <property type="match status" value="1"/>
</dbReference>
<evidence type="ECO:0000313" key="1">
    <source>
        <dbReference type="EMBL" id="GGD41364.1"/>
    </source>
</evidence>
<evidence type="ECO:0008006" key="3">
    <source>
        <dbReference type="Google" id="ProtNLM"/>
    </source>
</evidence>